<reference evidence="1 2" key="1">
    <citation type="submission" date="2017-11" db="EMBL/GenBank/DDBJ databases">
        <title>Escherichia coli CV839-15 Genome sequencing and assembly.</title>
        <authorList>
            <person name="Li Z."/>
            <person name="Song N."/>
            <person name="Li W."/>
            <person name="Philip H.R."/>
            <person name="Bu Z."/>
            <person name="Siguo L."/>
        </authorList>
    </citation>
    <scope>NUCLEOTIDE SEQUENCE [LARGE SCALE GENOMIC DNA]</scope>
    <source>
        <strain evidence="1 2">CV839-15</strain>
    </source>
</reference>
<protein>
    <submittedName>
        <fullName evidence="1">Uncharacterized protein</fullName>
    </submittedName>
</protein>
<proteinExistence type="predicted"/>
<evidence type="ECO:0000313" key="1">
    <source>
        <dbReference type="EMBL" id="ATZ32129.1"/>
    </source>
</evidence>
<evidence type="ECO:0000313" key="2">
    <source>
        <dbReference type="Proteomes" id="UP000236551"/>
    </source>
</evidence>
<dbReference type="AlphaFoldDB" id="A0A066SY61"/>
<organism evidence="1 2">
    <name type="scientific">Escherichia coli</name>
    <dbReference type="NCBI Taxonomy" id="562"/>
    <lineage>
        <taxon>Bacteria</taxon>
        <taxon>Pseudomonadati</taxon>
        <taxon>Pseudomonadota</taxon>
        <taxon>Gammaproteobacteria</taxon>
        <taxon>Enterobacterales</taxon>
        <taxon>Enterobacteriaceae</taxon>
        <taxon>Escherichia</taxon>
    </lineage>
</organism>
<name>A0A066SY61_ECOLX</name>
<gene>
    <name evidence="1" type="ORF">CV83915_01786</name>
</gene>
<dbReference type="Proteomes" id="UP000236551">
    <property type="component" value="Chromosome"/>
</dbReference>
<sequence length="40" mass="4323">MGKAFSGFFVSFSGAFRNRHPLIHNAAPFSWGAVVAIIVD</sequence>
<dbReference type="EMBL" id="CP024978">
    <property type="protein sequence ID" value="ATZ32129.1"/>
    <property type="molecule type" value="Genomic_DNA"/>
</dbReference>
<accession>A0A066SY61</accession>